<sequence>MAREIERKFLLTSEVWRPLVTQTISIRQGYLSANAKATVRVRLLGSDRAVLTLKGASQGISRAEFEYPIPFADALELYAMAEPHTISKQRHLVPFGGLTWEVDVFDGRHQGLVVAEVELEHADQQVPLPSWVGREVSDDDRYFNASLSRAAAPPQEAA</sequence>
<dbReference type="InterPro" id="IPR023577">
    <property type="entry name" value="CYTH_domain"/>
</dbReference>
<protein>
    <submittedName>
        <fullName evidence="2">CYTH domain-containing protein</fullName>
    </submittedName>
</protein>
<dbReference type="Proteomes" id="UP001597521">
    <property type="component" value="Unassembled WGS sequence"/>
</dbReference>
<dbReference type="PANTHER" id="PTHR40114:SF1">
    <property type="entry name" value="SLR0698 PROTEIN"/>
    <property type="match status" value="1"/>
</dbReference>
<organism evidence="2 3">
    <name type="scientific">Devosia albogilva</name>
    <dbReference type="NCBI Taxonomy" id="429726"/>
    <lineage>
        <taxon>Bacteria</taxon>
        <taxon>Pseudomonadati</taxon>
        <taxon>Pseudomonadota</taxon>
        <taxon>Alphaproteobacteria</taxon>
        <taxon>Hyphomicrobiales</taxon>
        <taxon>Devosiaceae</taxon>
        <taxon>Devosia</taxon>
    </lineage>
</organism>
<evidence type="ECO:0000259" key="1">
    <source>
        <dbReference type="PROSITE" id="PS51707"/>
    </source>
</evidence>
<feature type="domain" description="CYTH" evidence="1">
    <location>
        <begin position="2"/>
        <end position="149"/>
    </location>
</feature>
<dbReference type="SUPFAM" id="SSF55154">
    <property type="entry name" value="CYTH-like phosphatases"/>
    <property type="match status" value="1"/>
</dbReference>
<dbReference type="PIRSF" id="PIRSF016487">
    <property type="entry name" value="CYTH_UCP016487"/>
    <property type="match status" value="1"/>
</dbReference>
<evidence type="ECO:0000313" key="2">
    <source>
        <dbReference type="EMBL" id="MFD2646451.1"/>
    </source>
</evidence>
<dbReference type="Gene3D" id="2.40.320.10">
    <property type="entry name" value="Hypothetical Protein Pfu-838710-001"/>
    <property type="match status" value="1"/>
</dbReference>
<dbReference type="PANTHER" id="PTHR40114">
    <property type="entry name" value="SLR0698 PROTEIN"/>
    <property type="match status" value="1"/>
</dbReference>
<gene>
    <name evidence="2" type="ORF">ACFSX5_01435</name>
</gene>
<dbReference type="RefSeq" id="WP_386831082.1">
    <property type="nucleotide sequence ID" value="NZ_JBHUNP010000001.1"/>
</dbReference>
<name>A0ABW5QGH9_9HYPH</name>
<dbReference type="InterPro" id="IPR012042">
    <property type="entry name" value="NeuTTM/CthTTM-like"/>
</dbReference>
<dbReference type="SMART" id="SM01118">
    <property type="entry name" value="CYTH"/>
    <property type="match status" value="1"/>
</dbReference>
<dbReference type="PROSITE" id="PS51707">
    <property type="entry name" value="CYTH"/>
    <property type="match status" value="1"/>
</dbReference>
<evidence type="ECO:0000313" key="3">
    <source>
        <dbReference type="Proteomes" id="UP001597521"/>
    </source>
</evidence>
<accession>A0ABW5QGH9</accession>
<dbReference type="CDD" id="cd07891">
    <property type="entry name" value="CYTH-like_CthTTM-like_1"/>
    <property type="match status" value="1"/>
</dbReference>
<proteinExistence type="predicted"/>
<reference evidence="3" key="1">
    <citation type="journal article" date="2019" name="Int. J. Syst. Evol. Microbiol.">
        <title>The Global Catalogue of Microorganisms (GCM) 10K type strain sequencing project: providing services to taxonomists for standard genome sequencing and annotation.</title>
        <authorList>
            <consortium name="The Broad Institute Genomics Platform"/>
            <consortium name="The Broad Institute Genome Sequencing Center for Infectious Disease"/>
            <person name="Wu L."/>
            <person name="Ma J."/>
        </authorList>
    </citation>
    <scope>NUCLEOTIDE SEQUENCE [LARGE SCALE GENOMIC DNA]</scope>
    <source>
        <strain evidence="3">CCM 7427</strain>
    </source>
</reference>
<dbReference type="EMBL" id="JBHUNP010000001">
    <property type="protein sequence ID" value="MFD2646451.1"/>
    <property type="molecule type" value="Genomic_DNA"/>
</dbReference>
<keyword evidence="3" id="KW-1185">Reference proteome</keyword>
<comment type="caution">
    <text evidence="2">The sequence shown here is derived from an EMBL/GenBank/DDBJ whole genome shotgun (WGS) entry which is preliminary data.</text>
</comment>
<dbReference type="InterPro" id="IPR033469">
    <property type="entry name" value="CYTH-like_dom_sf"/>
</dbReference>
<dbReference type="Pfam" id="PF01928">
    <property type="entry name" value="CYTH"/>
    <property type="match status" value="1"/>
</dbReference>